<evidence type="ECO:0000259" key="9">
    <source>
        <dbReference type="PROSITE" id="PS50109"/>
    </source>
</evidence>
<evidence type="ECO:0000256" key="2">
    <source>
        <dbReference type="ARBA" id="ARBA00012438"/>
    </source>
</evidence>
<dbReference type="Proteomes" id="UP000256514">
    <property type="component" value="Unassembled WGS sequence"/>
</dbReference>
<dbReference type="AlphaFoldDB" id="A0A3D8IL47"/>
<evidence type="ECO:0000256" key="4">
    <source>
        <dbReference type="ARBA" id="ARBA00022679"/>
    </source>
</evidence>
<dbReference type="PROSITE" id="PS50109">
    <property type="entry name" value="HIS_KIN"/>
    <property type="match status" value="1"/>
</dbReference>
<feature type="domain" description="Histidine kinase" evidence="9">
    <location>
        <begin position="155"/>
        <end position="357"/>
    </location>
</feature>
<accession>A0A3D8IL47</accession>
<keyword evidence="8" id="KW-0902">Two-component regulatory system</keyword>
<dbReference type="InterPro" id="IPR036097">
    <property type="entry name" value="HisK_dim/P_sf"/>
</dbReference>
<keyword evidence="7" id="KW-0067">ATP-binding</keyword>
<dbReference type="SUPFAM" id="SSF47384">
    <property type="entry name" value="Homodimeric domain of signal transducing histidine kinase"/>
    <property type="match status" value="1"/>
</dbReference>
<dbReference type="InterPro" id="IPR005467">
    <property type="entry name" value="His_kinase_dom"/>
</dbReference>
<evidence type="ECO:0000256" key="7">
    <source>
        <dbReference type="ARBA" id="ARBA00022840"/>
    </source>
</evidence>
<comment type="caution">
    <text evidence="10">The sequence shown here is derived from an EMBL/GenBank/DDBJ whole genome shotgun (WGS) entry which is preliminary data.</text>
</comment>
<reference evidence="10 11" key="1">
    <citation type="submission" date="2018-04" db="EMBL/GenBank/DDBJ databases">
        <title>Novel Campyloabacter and Helicobacter Species and Strains.</title>
        <authorList>
            <person name="Mannion A.J."/>
            <person name="Shen Z."/>
            <person name="Fox J.G."/>
        </authorList>
    </citation>
    <scope>NUCLEOTIDE SEQUENCE [LARGE SCALE GENOMIC DNA]</scope>
    <source>
        <strain evidence="10 11">MIT 12-6600</strain>
    </source>
</reference>
<gene>
    <name evidence="10" type="ORF">CQA54_08560</name>
</gene>
<evidence type="ECO:0000313" key="10">
    <source>
        <dbReference type="EMBL" id="RDU65750.1"/>
    </source>
</evidence>
<keyword evidence="6 10" id="KW-0418">Kinase</keyword>
<dbReference type="EC" id="2.7.13.3" evidence="2"/>
<dbReference type="Pfam" id="PF02518">
    <property type="entry name" value="HATPase_c"/>
    <property type="match status" value="1"/>
</dbReference>
<dbReference type="Gene3D" id="1.10.287.130">
    <property type="match status" value="1"/>
</dbReference>
<dbReference type="GO" id="GO:0007234">
    <property type="term" value="P:osmosensory signaling via phosphorelay pathway"/>
    <property type="evidence" value="ECO:0007669"/>
    <property type="project" value="TreeGrafter"/>
</dbReference>
<proteinExistence type="predicted"/>
<evidence type="ECO:0000256" key="6">
    <source>
        <dbReference type="ARBA" id="ARBA00022777"/>
    </source>
</evidence>
<dbReference type="GO" id="GO:0000155">
    <property type="term" value="F:phosphorelay sensor kinase activity"/>
    <property type="evidence" value="ECO:0007669"/>
    <property type="project" value="InterPro"/>
</dbReference>
<dbReference type="Gene3D" id="3.30.565.10">
    <property type="entry name" value="Histidine kinase-like ATPase, C-terminal domain"/>
    <property type="match status" value="1"/>
</dbReference>
<name>A0A3D8IL47_9HELI</name>
<evidence type="ECO:0000256" key="3">
    <source>
        <dbReference type="ARBA" id="ARBA00022553"/>
    </source>
</evidence>
<dbReference type="PANTHER" id="PTHR42878:SF7">
    <property type="entry name" value="SENSOR HISTIDINE KINASE GLRK"/>
    <property type="match status" value="1"/>
</dbReference>
<dbReference type="RefSeq" id="WP_115571666.1">
    <property type="nucleotide sequence ID" value="NZ_NXLT01000012.1"/>
</dbReference>
<evidence type="ECO:0000256" key="1">
    <source>
        <dbReference type="ARBA" id="ARBA00000085"/>
    </source>
</evidence>
<dbReference type="EMBL" id="NXLT01000012">
    <property type="protein sequence ID" value="RDU65750.1"/>
    <property type="molecule type" value="Genomic_DNA"/>
</dbReference>
<dbReference type="GO" id="GO:0030295">
    <property type="term" value="F:protein kinase activator activity"/>
    <property type="evidence" value="ECO:0007669"/>
    <property type="project" value="TreeGrafter"/>
</dbReference>
<keyword evidence="4" id="KW-0808">Transferase</keyword>
<dbReference type="SMART" id="SM00387">
    <property type="entry name" value="HATPase_c"/>
    <property type="match status" value="1"/>
</dbReference>
<protein>
    <recommendedName>
        <fullName evidence="2">histidine kinase</fullName>
        <ecNumber evidence="2">2.7.13.3</ecNumber>
    </recommendedName>
</protein>
<keyword evidence="3" id="KW-0597">Phosphoprotein</keyword>
<dbReference type="InterPro" id="IPR036890">
    <property type="entry name" value="HATPase_C_sf"/>
</dbReference>
<dbReference type="Pfam" id="PF00512">
    <property type="entry name" value="HisKA"/>
    <property type="match status" value="1"/>
</dbReference>
<dbReference type="SUPFAM" id="SSF55874">
    <property type="entry name" value="ATPase domain of HSP90 chaperone/DNA topoisomerase II/histidine kinase"/>
    <property type="match status" value="1"/>
</dbReference>
<evidence type="ECO:0000256" key="5">
    <source>
        <dbReference type="ARBA" id="ARBA00022741"/>
    </source>
</evidence>
<dbReference type="InterPro" id="IPR003661">
    <property type="entry name" value="HisK_dim/P_dom"/>
</dbReference>
<dbReference type="PRINTS" id="PR00344">
    <property type="entry name" value="BCTRLSENSOR"/>
</dbReference>
<keyword evidence="5" id="KW-0547">Nucleotide-binding</keyword>
<dbReference type="PANTHER" id="PTHR42878">
    <property type="entry name" value="TWO-COMPONENT HISTIDINE KINASE"/>
    <property type="match status" value="1"/>
</dbReference>
<dbReference type="InterPro" id="IPR003594">
    <property type="entry name" value="HATPase_dom"/>
</dbReference>
<sequence length="357" mass="40699">MPKDLQETSLKESLLSHNLIESLDTNDKQKVLDSLLELIKGTYQLEEEFKSLKNLYNNVLELLPQAIWVLEKDGNLFYQNNQAYAMPEILALIQTSLSLSSIKIGEIYESELEYNNNAYMFKISLLSDKTIITAFNITNQKRQERLASMGQVSAHLAHEIRNPVGSISILTSTLLKRGDSTIQPIATEIKKSIWRIERLINATLLFSKGISVNKKLHTLHAIEQELKECIAYYTYAKDIEFIFRLDAQSEVLIDFNLFSIVLQNFVFNAIDAIEESDEEQGIVEIWFSQDSQKSVFYIRDNGKAIEDKNVLFEPFKSTKLKGNGLGLALSQQIVIAHNGKINLQDNGEKVFEIEIAR</sequence>
<organism evidence="10 11">
    <name type="scientific">Helicobacter equorum</name>
    <dbReference type="NCBI Taxonomy" id="361872"/>
    <lineage>
        <taxon>Bacteria</taxon>
        <taxon>Pseudomonadati</taxon>
        <taxon>Campylobacterota</taxon>
        <taxon>Epsilonproteobacteria</taxon>
        <taxon>Campylobacterales</taxon>
        <taxon>Helicobacteraceae</taxon>
        <taxon>Helicobacter</taxon>
    </lineage>
</organism>
<dbReference type="GO" id="GO:0000156">
    <property type="term" value="F:phosphorelay response regulator activity"/>
    <property type="evidence" value="ECO:0007669"/>
    <property type="project" value="TreeGrafter"/>
</dbReference>
<dbReference type="SMART" id="SM00388">
    <property type="entry name" value="HisKA"/>
    <property type="match status" value="1"/>
</dbReference>
<comment type="catalytic activity">
    <reaction evidence="1">
        <text>ATP + protein L-histidine = ADP + protein N-phospho-L-histidine.</text>
        <dbReference type="EC" id="2.7.13.3"/>
    </reaction>
</comment>
<evidence type="ECO:0000256" key="8">
    <source>
        <dbReference type="ARBA" id="ARBA00023012"/>
    </source>
</evidence>
<dbReference type="GO" id="GO:0005524">
    <property type="term" value="F:ATP binding"/>
    <property type="evidence" value="ECO:0007669"/>
    <property type="project" value="UniProtKB-KW"/>
</dbReference>
<dbReference type="InterPro" id="IPR004358">
    <property type="entry name" value="Sig_transdc_His_kin-like_C"/>
</dbReference>
<keyword evidence="11" id="KW-1185">Reference proteome</keyword>
<dbReference type="OrthoDB" id="9805967at2"/>
<evidence type="ECO:0000313" key="11">
    <source>
        <dbReference type="Proteomes" id="UP000256514"/>
    </source>
</evidence>
<dbReference type="CDD" id="cd00082">
    <property type="entry name" value="HisKA"/>
    <property type="match status" value="1"/>
</dbReference>
<dbReference type="InterPro" id="IPR050351">
    <property type="entry name" value="BphY/WalK/GraS-like"/>
</dbReference>